<gene>
    <name evidence="2" type="ORF">B5C34_15020</name>
</gene>
<proteinExistence type="predicted"/>
<evidence type="ECO:0000256" key="1">
    <source>
        <dbReference type="SAM" id="SignalP"/>
    </source>
</evidence>
<keyword evidence="1" id="KW-0732">Signal</keyword>
<evidence type="ECO:0000313" key="2">
    <source>
        <dbReference type="EMBL" id="OWV31818.1"/>
    </source>
</evidence>
<sequence length="218" mass="24101">MSSGRPSLAALIALPIALCLVETAATAGPAVDWRIGPVVRGENSSRGMPLHPEAWKEGWRFTFPGPTREDGHVHYVTREAEPLNHARELVVRYRIHAAPGTRFAPQERPGKPATVSLYLQRSGDDWTAEGDYEFYRWFAPAETVRQLEAGLFEVRVALDDPRWISVLGKPAEDHPDAFDSALREADRLGLLFGSAGARGHGVYTTGPARFTLLEFSVR</sequence>
<evidence type="ECO:0000313" key="3">
    <source>
        <dbReference type="Proteomes" id="UP000198462"/>
    </source>
</evidence>
<dbReference type="Proteomes" id="UP000198462">
    <property type="component" value="Unassembled WGS sequence"/>
</dbReference>
<feature type="chain" id="PRO_5012871975" evidence="1">
    <location>
        <begin position="28"/>
        <end position="218"/>
    </location>
</feature>
<organism evidence="2 3">
    <name type="scientific">Pacificimonas flava</name>
    <dbReference type="NCBI Taxonomy" id="1234595"/>
    <lineage>
        <taxon>Bacteria</taxon>
        <taxon>Pseudomonadati</taxon>
        <taxon>Pseudomonadota</taxon>
        <taxon>Alphaproteobacteria</taxon>
        <taxon>Sphingomonadales</taxon>
        <taxon>Sphingosinicellaceae</taxon>
        <taxon>Pacificimonas</taxon>
    </lineage>
</organism>
<dbReference type="AlphaFoldDB" id="A0A219B1X0"/>
<comment type="caution">
    <text evidence="2">The sequence shown here is derived from an EMBL/GenBank/DDBJ whole genome shotgun (WGS) entry which is preliminary data.</text>
</comment>
<name>A0A219B1X0_9SPHN</name>
<accession>A0A219B1X0</accession>
<keyword evidence="3" id="KW-1185">Reference proteome</keyword>
<feature type="signal peptide" evidence="1">
    <location>
        <begin position="1"/>
        <end position="27"/>
    </location>
</feature>
<dbReference type="EMBL" id="NFZT01000007">
    <property type="protein sequence ID" value="OWV31818.1"/>
    <property type="molecule type" value="Genomic_DNA"/>
</dbReference>
<dbReference type="RefSeq" id="WP_088713614.1">
    <property type="nucleotide sequence ID" value="NZ_NFZT01000007.1"/>
</dbReference>
<dbReference type="OrthoDB" id="7447024at2"/>
<reference evidence="3" key="1">
    <citation type="submission" date="2017-05" db="EMBL/GenBank/DDBJ databases">
        <authorList>
            <person name="Lin X."/>
        </authorList>
    </citation>
    <scope>NUCLEOTIDE SEQUENCE [LARGE SCALE GENOMIC DNA]</scope>
    <source>
        <strain evidence="3">JLT2012</strain>
    </source>
</reference>
<protein>
    <submittedName>
        <fullName evidence="2">Uncharacterized protein</fullName>
    </submittedName>
</protein>